<gene>
    <name evidence="3" type="ORF">SS50377_13331</name>
    <name evidence="4" type="ORF">SS50377_27698</name>
</gene>
<dbReference type="EMBL" id="AUWU02000007">
    <property type="protein sequence ID" value="KAH0571397.1"/>
    <property type="molecule type" value="Genomic_DNA"/>
</dbReference>
<evidence type="ECO:0000259" key="2">
    <source>
        <dbReference type="PROSITE" id="PS50021"/>
    </source>
</evidence>
<dbReference type="Proteomes" id="UP000018208">
    <property type="component" value="Unassembled WGS sequence"/>
</dbReference>
<dbReference type="EMBL" id="KI546073">
    <property type="protein sequence ID" value="EST46526.1"/>
    <property type="molecule type" value="Genomic_DNA"/>
</dbReference>
<dbReference type="SUPFAM" id="SSF47576">
    <property type="entry name" value="Calponin-homology domain, CH-domain"/>
    <property type="match status" value="1"/>
</dbReference>
<feature type="domain" description="Calponin-homology (CH)" evidence="2">
    <location>
        <begin position="2"/>
        <end position="109"/>
    </location>
</feature>
<dbReference type="PANTHER" id="PTHR11915">
    <property type="entry name" value="SPECTRIN/FILAMIN RELATED CYTOSKELETAL PROTEIN"/>
    <property type="match status" value="1"/>
</dbReference>
<dbReference type="OrthoDB" id="18740at2759"/>
<protein>
    <submittedName>
        <fullName evidence="3">Calponin homology (CH) domain-containing protein</fullName>
    </submittedName>
</protein>
<dbReference type="Pfam" id="PF00307">
    <property type="entry name" value="CH"/>
    <property type="match status" value="2"/>
</dbReference>
<evidence type="ECO:0000313" key="4">
    <source>
        <dbReference type="EMBL" id="KAH0571397.1"/>
    </source>
</evidence>
<accession>V6LS56</accession>
<evidence type="ECO:0000256" key="1">
    <source>
        <dbReference type="SAM" id="Coils"/>
    </source>
</evidence>
<proteinExistence type="predicted"/>
<organism evidence="3">
    <name type="scientific">Spironucleus salmonicida</name>
    <dbReference type="NCBI Taxonomy" id="348837"/>
    <lineage>
        <taxon>Eukaryota</taxon>
        <taxon>Metamonada</taxon>
        <taxon>Diplomonadida</taxon>
        <taxon>Hexamitidae</taxon>
        <taxon>Hexamitinae</taxon>
        <taxon>Spironucleus</taxon>
    </lineage>
</organism>
<dbReference type="AlphaFoldDB" id="V6LS56"/>
<evidence type="ECO:0000313" key="3">
    <source>
        <dbReference type="EMBL" id="EST46526.1"/>
    </source>
</evidence>
<reference evidence="3 4" key="1">
    <citation type="journal article" date="2014" name="PLoS Genet.">
        <title>The Genome of Spironucleus salmonicida Highlights a Fish Pathogen Adapted to Fluctuating Environments.</title>
        <authorList>
            <person name="Xu F."/>
            <person name="Jerlstrom-Hultqvist J."/>
            <person name="Einarsson E."/>
            <person name="Astvaldsson A."/>
            <person name="Svard S.G."/>
            <person name="Andersson J.O."/>
        </authorList>
    </citation>
    <scope>NUCLEOTIDE SEQUENCE</scope>
    <source>
        <strain evidence="4">ATCC 50377</strain>
    </source>
</reference>
<feature type="coiled-coil region" evidence="1">
    <location>
        <begin position="340"/>
        <end position="367"/>
    </location>
</feature>
<dbReference type="PROSITE" id="PS50021">
    <property type="entry name" value="CH"/>
    <property type="match status" value="2"/>
</dbReference>
<dbReference type="InterPro" id="IPR036872">
    <property type="entry name" value="CH_dom_sf"/>
</dbReference>
<name>V6LS56_9EUKA</name>
<dbReference type="VEuPathDB" id="GiardiaDB:SS50377_27698"/>
<sequence>MDSSQQYLVNWVNLQLKTKGIKISDVKADFHDGFNLVYLLEVISQQKCDKQLQAPKNELFCLNNLQLGINMAKNMVTNLTVDARNFYNGTEIDEKLIYGFIFDLIINYSIKGIQNELLQLIEQQFLIDSTGNLLSSQGTTDSLLTIKQNKLSDKQALLLWCNRIMKPDNIQVANFTTDWINGEALASILHQFNESSINLNDFRQLISCDEDILKTNFKQLLEQMENLMQVEQIISENFVTNQQEKAMITYLTVVYKQFINNKNKKHNIGLIQRYITHKIELQNLYQHIQELIKQIYKNQDEIQSYCKIFQEEIECEQLSENCKNKCEDITTKYSLILSNLQYQRAEYEQLKQNILSLQLEYGHFQKQQYVAKDLIFQEVISYVEERYIESKQLAVQKFIQLTQFQDQQVLDQLALCWKQNSIDGQMKQEMFLQFLHEQKIDIDLINFDVIFTNTHQASFEEFLLIFNQQKSNKDNKESLIKSIELLKNESGEISMKDISQVLSTNEINWIVDQKINSGDMLDLKQFIYLFDE</sequence>
<keyword evidence="5" id="KW-1185">Reference proteome</keyword>
<dbReference type="Gene3D" id="1.10.418.10">
    <property type="entry name" value="Calponin-like domain"/>
    <property type="match status" value="2"/>
</dbReference>
<feature type="domain" description="Calponin-homology (CH)" evidence="2">
    <location>
        <begin position="151"/>
        <end position="259"/>
    </location>
</feature>
<dbReference type="InterPro" id="IPR001715">
    <property type="entry name" value="CH_dom"/>
</dbReference>
<evidence type="ECO:0000313" key="5">
    <source>
        <dbReference type="Proteomes" id="UP000018208"/>
    </source>
</evidence>
<keyword evidence="1" id="KW-0175">Coiled coil</keyword>
<dbReference type="SMART" id="SM00033">
    <property type="entry name" value="CH"/>
    <property type="match status" value="2"/>
</dbReference>
<reference evidence="4" key="2">
    <citation type="submission" date="2020-12" db="EMBL/GenBank/DDBJ databases">
        <title>New Spironucleus salmonicida genome in near-complete chromosomes.</title>
        <authorList>
            <person name="Xu F."/>
            <person name="Kurt Z."/>
            <person name="Jimenez-Gonzalez A."/>
            <person name="Astvaldsson A."/>
            <person name="Andersson J.O."/>
            <person name="Svard S.G."/>
        </authorList>
    </citation>
    <scope>NUCLEOTIDE SEQUENCE</scope>
    <source>
        <strain evidence="4">ATCC 50377</strain>
    </source>
</reference>